<evidence type="ECO:0000256" key="8">
    <source>
        <dbReference type="SAM" id="Phobius"/>
    </source>
</evidence>
<evidence type="ECO:0000256" key="1">
    <source>
        <dbReference type="ARBA" id="ARBA00004651"/>
    </source>
</evidence>
<accession>A0ABT2KBT4</accession>
<evidence type="ECO:0000256" key="3">
    <source>
        <dbReference type="ARBA" id="ARBA00022448"/>
    </source>
</evidence>
<evidence type="ECO:0000256" key="2">
    <source>
        <dbReference type="ARBA" id="ARBA00010068"/>
    </source>
</evidence>
<reference evidence="9 10" key="1">
    <citation type="submission" date="2022-04" db="EMBL/GenBank/DDBJ databases">
        <title>Paracoccus sp. YLB-12 draft genome sequence.</title>
        <authorList>
            <person name="Yu L."/>
        </authorList>
    </citation>
    <scope>NUCLEOTIDE SEQUENCE [LARGE SCALE GENOMIC DNA]</scope>
    <source>
        <strain evidence="9 10">YLB-12</strain>
    </source>
</reference>
<evidence type="ECO:0000256" key="7">
    <source>
        <dbReference type="ARBA" id="ARBA00023136"/>
    </source>
</evidence>
<dbReference type="RefSeq" id="WP_260277913.1">
    <property type="nucleotide sequence ID" value="NZ_JANAVZ010000008.1"/>
</dbReference>
<feature type="transmembrane region" description="Helical" evidence="8">
    <location>
        <begin position="56"/>
        <end position="75"/>
    </location>
</feature>
<dbReference type="EMBL" id="JANAVZ010000008">
    <property type="protein sequence ID" value="MCT4333992.1"/>
    <property type="molecule type" value="Genomic_DNA"/>
</dbReference>
<feature type="transmembrane region" description="Helical" evidence="8">
    <location>
        <begin position="87"/>
        <end position="104"/>
    </location>
</feature>
<gene>
    <name evidence="9" type="ORF">MU516_14085</name>
</gene>
<protein>
    <submittedName>
        <fullName evidence="9">AmiS/UreI family transporter</fullName>
    </submittedName>
</protein>
<dbReference type="InterPro" id="IPR003211">
    <property type="entry name" value="AmiSUreI_transpt"/>
</dbReference>
<name>A0ABT2KBT4_9RHOB</name>
<organism evidence="9 10">
    <name type="scientific">Paracoccus maritimus</name>
    <dbReference type="NCBI Taxonomy" id="2933292"/>
    <lineage>
        <taxon>Bacteria</taxon>
        <taxon>Pseudomonadati</taxon>
        <taxon>Pseudomonadota</taxon>
        <taxon>Alphaproteobacteria</taxon>
        <taxon>Rhodobacterales</taxon>
        <taxon>Paracoccaceae</taxon>
        <taxon>Paracoccus</taxon>
    </lineage>
</organism>
<evidence type="ECO:0000256" key="6">
    <source>
        <dbReference type="ARBA" id="ARBA00022989"/>
    </source>
</evidence>
<dbReference type="CDD" id="cd13747">
    <property type="entry name" value="UreI_AmiS_like_1"/>
    <property type="match status" value="1"/>
</dbReference>
<feature type="transmembrane region" description="Helical" evidence="8">
    <location>
        <begin position="116"/>
        <end position="135"/>
    </location>
</feature>
<feature type="transmembrane region" description="Helical" evidence="8">
    <location>
        <begin position="147"/>
        <end position="166"/>
    </location>
</feature>
<feature type="transmembrane region" description="Helical" evidence="8">
    <location>
        <begin position="30"/>
        <end position="50"/>
    </location>
</feature>
<keyword evidence="6 8" id="KW-1133">Transmembrane helix</keyword>
<sequence length="170" mass="18624">MLLGFLLFYVGAVLFLNGLWLMDRIQDREIVVINIVSGLVAAGVVIQGAFGSDAGIQSVRAAALTLMFATTYLWVAYNRLVAVDGRGLGWFSLFVAITTVPVFLRGISGAQSMTEVWLAGNWLIWGVLWFMYFLLLALGRPILRQTAWVTLIAGIVTGWLPGFLLLDGLL</sequence>
<evidence type="ECO:0000256" key="5">
    <source>
        <dbReference type="ARBA" id="ARBA00022692"/>
    </source>
</evidence>
<keyword evidence="3" id="KW-0813">Transport</keyword>
<keyword evidence="7 8" id="KW-0472">Membrane</keyword>
<dbReference type="Proteomes" id="UP001320702">
    <property type="component" value="Unassembled WGS sequence"/>
</dbReference>
<comment type="similarity">
    <text evidence="2">Belongs to the AmiS/UreI family.</text>
</comment>
<evidence type="ECO:0000256" key="4">
    <source>
        <dbReference type="ARBA" id="ARBA00022475"/>
    </source>
</evidence>
<keyword evidence="10" id="KW-1185">Reference proteome</keyword>
<keyword evidence="5 8" id="KW-0812">Transmembrane</keyword>
<comment type="caution">
    <text evidence="9">The sequence shown here is derived from an EMBL/GenBank/DDBJ whole genome shotgun (WGS) entry which is preliminary data.</text>
</comment>
<dbReference type="InterPro" id="IPR038523">
    <property type="entry name" value="AmiSUreI_transpt_sf"/>
</dbReference>
<evidence type="ECO:0000313" key="10">
    <source>
        <dbReference type="Proteomes" id="UP001320702"/>
    </source>
</evidence>
<dbReference type="Gene3D" id="1.25.40.600">
    <property type="match status" value="1"/>
</dbReference>
<feature type="transmembrane region" description="Helical" evidence="8">
    <location>
        <begin position="6"/>
        <end position="23"/>
    </location>
</feature>
<proteinExistence type="inferred from homology"/>
<dbReference type="Pfam" id="PF02293">
    <property type="entry name" value="AmiS_UreI"/>
    <property type="match status" value="1"/>
</dbReference>
<keyword evidence="4" id="KW-1003">Cell membrane</keyword>
<evidence type="ECO:0000313" key="9">
    <source>
        <dbReference type="EMBL" id="MCT4333992.1"/>
    </source>
</evidence>
<comment type="subcellular location">
    <subcellularLocation>
        <location evidence="1">Cell membrane</location>
        <topology evidence="1">Multi-pass membrane protein</topology>
    </subcellularLocation>
</comment>